<dbReference type="Gene3D" id="3.30.420.10">
    <property type="entry name" value="Ribonuclease H-like superfamily/Ribonuclease H"/>
    <property type="match status" value="1"/>
</dbReference>
<dbReference type="PATRIC" id="fig|1423735.3.peg.1232"/>
<dbReference type="EMBL" id="AZFX01000034">
    <property type="protein sequence ID" value="KRM10819.1"/>
    <property type="molecule type" value="Genomic_DNA"/>
</dbReference>
<sequence length="341" mass="39062">MTQSQITTSIHYRQLKLHERGQIEVLHNQGLSCRMIAKTLQRSPSTISRELHRGMTTQIGINHKESQIYFAETGQAVSQNRRELSHAIGMLAKSPEFFAELIPALRARPRIHSVDSFVHSFKEIHPELSCPSTSTVYRYIDHGCTGLNNTDLPKKLSRRLKHAGKQHDRLNKRVLGQSIEERPAEVEDRQVLGHWEGDLVKGKRTESEPALLTLTERVSRYEIIIKLSDYHAETCLQGLQAVLDDYGHDYFKSITFDNGSEFSLLSQVNGTDIYFAHPYSPWERGSNENQNGLIREYIPKGRSMHDVSIIDLQAIQDALNQRPRRSLDYRCAAELYIDLDD</sequence>
<keyword evidence="3" id="KW-0815">Transposition</keyword>
<evidence type="ECO:0000313" key="8">
    <source>
        <dbReference type="Proteomes" id="UP000051315"/>
    </source>
</evidence>
<keyword evidence="4" id="KW-0238">DNA-binding</keyword>
<evidence type="ECO:0000259" key="6">
    <source>
        <dbReference type="PROSITE" id="PS50994"/>
    </source>
</evidence>
<reference evidence="7 8" key="1">
    <citation type="journal article" date="2015" name="Genome Announc.">
        <title>Expanding the biotechnology potential of lactobacilli through comparative genomics of 213 strains and associated genera.</title>
        <authorList>
            <person name="Sun Z."/>
            <person name="Harris H.M."/>
            <person name="McCann A."/>
            <person name="Guo C."/>
            <person name="Argimon S."/>
            <person name="Zhang W."/>
            <person name="Yang X."/>
            <person name="Jeffery I.B."/>
            <person name="Cooney J.C."/>
            <person name="Kagawa T.F."/>
            <person name="Liu W."/>
            <person name="Song Y."/>
            <person name="Salvetti E."/>
            <person name="Wrobel A."/>
            <person name="Rasinkangas P."/>
            <person name="Parkhill J."/>
            <person name="Rea M.C."/>
            <person name="O'Sullivan O."/>
            <person name="Ritari J."/>
            <person name="Douillard F.P."/>
            <person name="Paul Ross R."/>
            <person name="Yang R."/>
            <person name="Briner A.E."/>
            <person name="Felis G.E."/>
            <person name="de Vos W.M."/>
            <person name="Barrangou R."/>
            <person name="Klaenhammer T.R."/>
            <person name="Caufield P.W."/>
            <person name="Cui Y."/>
            <person name="Zhang H."/>
            <person name="O'Toole P.W."/>
        </authorList>
    </citation>
    <scope>NUCLEOTIDE SEQUENCE [LARGE SCALE GENOMIC DNA]</scope>
    <source>
        <strain evidence="7 8">DSM 17758</strain>
    </source>
</reference>
<dbReference type="OrthoDB" id="9781678at2"/>
<dbReference type="GO" id="GO:0005829">
    <property type="term" value="C:cytosol"/>
    <property type="evidence" value="ECO:0007669"/>
    <property type="project" value="TreeGrafter"/>
</dbReference>
<evidence type="ECO:0000256" key="4">
    <source>
        <dbReference type="ARBA" id="ARBA00023125"/>
    </source>
</evidence>
<accession>A0A0R1W603</accession>
<dbReference type="Gene3D" id="1.10.10.60">
    <property type="entry name" value="Homeodomain-like"/>
    <property type="match status" value="1"/>
</dbReference>
<feature type="domain" description="Integrase catalytic" evidence="6">
    <location>
        <begin position="179"/>
        <end position="340"/>
    </location>
</feature>
<dbReference type="AlphaFoldDB" id="A0A0R1W603"/>
<dbReference type="GO" id="GO:0003677">
    <property type="term" value="F:DNA binding"/>
    <property type="evidence" value="ECO:0007669"/>
    <property type="project" value="UniProtKB-KW"/>
</dbReference>
<dbReference type="PROSITE" id="PS50994">
    <property type="entry name" value="INTEGRASE"/>
    <property type="match status" value="1"/>
</dbReference>
<dbReference type="Pfam" id="PF00665">
    <property type="entry name" value="rve"/>
    <property type="match status" value="1"/>
</dbReference>
<dbReference type="GO" id="GO:0015074">
    <property type="term" value="P:DNA integration"/>
    <property type="evidence" value="ECO:0007669"/>
    <property type="project" value="InterPro"/>
</dbReference>
<keyword evidence="8" id="KW-1185">Reference proteome</keyword>
<dbReference type="RefSeq" id="WP_057823849.1">
    <property type="nucleotide sequence ID" value="NZ_AZFX01000034.1"/>
</dbReference>
<gene>
    <name evidence="7" type="ORF">FC15_GL001187</name>
</gene>
<dbReference type="Pfam" id="PF13936">
    <property type="entry name" value="HTH_38"/>
    <property type="match status" value="1"/>
</dbReference>
<proteinExistence type="inferred from homology"/>
<dbReference type="InterPro" id="IPR009057">
    <property type="entry name" value="Homeodomain-like_sf"/>
</dbReference>
<comment type="function">
    <text evidence="1">Required for the transposition of the insertion element.</text>
</comment>
<evidence type="ECO:0000313" key="7">
    <source>
        <dbReference type="EMBL" id="KRM10819.1"/>
    </source>
</evidence>
<dbReference type="InterPro" id="IPR025246">
    <property type="entry name" value="IS30-like_HTH"/>
</dbReference>
<name>A0A0R1W603_9LACO</name>
<dbReference type="SUPFAM" id="SSF53098">
    <property type="entry name" value="Ribonuclease H-like"/>
    <property type="match status" value="1"/>
</dbReference>
<evidence type="ECO:0000256" key="1">
    <source>
        <dbReference type="ARBA" id="ARBA00002190"/>
    </source>
</evidence>
<dbReference type="GO" id="GO:0004803">
    <property type="term" value="F:transposase activity"/>
    <property type="evidence" value="ECO:0007669"/>
    <property type="project" value="InterPro"/>
</dbReference>
<organism evidence="7 8">
    <name type="scientific">Lapidilactobacillus concavus DSM 17758</name>
    <dbReference type="NCBI Taxonomy" id="1423735"/>
    <lineage>
        <taxon>Bacteria</taxon>
        <taxon>Bacillati</taxon>
        <taxon>Bacillota</taxon>
        <taxon>Bacilli</taxon>
        <taxon>Lactobacillales</taxon>
        <taxon>Lactobacillaceae</taxon>
        <taxon>Lapidilactobacillus</taxon>
    </lineage>
</organism>
<dbReference type="PANTHER" id="PTHR10948">
    <property type="entry name" value="TRANSPOSASE"/>
    <property type="match status" value="1"/>
</dbReference>
<evidence type="ECO:0000256" key="2">
    <source>
        <dbReference type="ARBA" id="ARBA00006363"/>
    </source>
</evidence>
<protein>
    <submittedName>
        <fullName evidence="7">Integrase catalytic subunit</fullName>
    </submittedName>
</protein>
<dbReference type="InterPro" id="IPR053392">
    <property type="entry name" value="Transposase_IS30-like"/>
</dbReference>
<dbReference type="InterPro" id="IPR001598">
    <property type="entry name" value="Transposase_IS30_CS"/>
</dbReference>
<dbReference type="Proteomes" id="UP000051315">
    <property type="component" value="Unassembled WGS sequence"/>
</dbReference>
<dbReference type="PANTHER" id="PTHR10948:SF23">
    <property type="entry name" value="TRANSPOSASE INSI FOR INSERTION SEQUENCE ELEMENT IS30A-RELATED"/>
    <property type="match status" value="1"/>
</dbReference>
<dbReference type="InterPro" id="IPR001584">
    <property type="entry name" value="Integrase_cat-core"/>
</dbReference>
<dbReference type="InterPro" id="IPR012337">
    <property type="entry name" value="RNaseH-like_sf"/>
</dbReference>
<dbReference type="NCBIfam" id="NF033563">
    <property type="entry name" value="transpos_IS30"/>
    <property type="match status" value="1"/>
</dbReference>
<dbReference type="PROSITE" id="PS01043">
    <property type="entry name" value="TRANSPOSASE_IS30"/>
    <property type="match status" value="1"/>
</dbReference>
<evidence type="ECO:0000256" key="3">
    <source>
        <dbReference type="ARBA" id="ARBA00022578"/>
    </source>
</evidence>
<comment type="caution">
    <text evidence="7">The sequence shown here is derived from an EMBL/GenBank/DDBJ whole genome shotgun (WGS) entry which is preliminary data.</text>
</comment>
<keyword evidence="5" id="KW-0233">DNA recombination</keyword>
<dbReference type="GO" id="GO:0006313">
    <property type="term" value="P:DNA transposition"/>
    <property type="evidence" value="ECO:0007669"/>
    <property type="project" value="InterPro"/>
</dbReference>
<evidence type="ECO:0000256" key="5">
    <source>
        <dbReference type="ARBA" id="ARBA00023172"/>
    </source>
</evidence>
<dbReference type="InterPro" id="IPR036397">
    <property type="entry name" value="RNaseH_sf"/>
</dbReference>
<comment type="similarity">
    <text evidence="2">Belongs to the transposase IS30 family.</text>
</comment>
<dbReference type="InterPro" id="IPR051917">
    <property type="entry name" value="Transposase-Integrase"/>
</dbReference>
<dbReference type="SUPFAM" id="SSF46689">
    <property type="entry name" value="Homeodomain-like"/>
    <property type="match status" value="1"/>
</dbReference>